<feature type="domain" description="ABC transmembrane type-1" evidence="11">
    <location>
        <begin position="34"/>
        <end position="313"/>
    </location>
</feature>
<sequence>MTSPPPNGGNDMASGSSPLFRLIRAGRPSVTTLILATLAAAAGVACSLVFPLLTRKVVDTAGSGGLISETMSFLIAALLGATLFNALSSLLLARIGHNIVANLRQRLSDKMLRLTIPAFDHEGSGERVSRIMRDCESISALTTTQVVNLITGTMMLIGVAAVLYSLDSALAMTLLGAIIAAFAVLVPLSMLLDGLSRRTQDEAARLSGLLTQVFGEIRLVKAFTAEERESRRIGKALEKLRRLGMRSSTVNTTLEPVIQLAMTTAIVTILIYGASRVSVGTMSVGTLTAFILSILNVISPLMQLTMFMAEFQRAKGASARIAVLLDETEEEYLVADPAPAKTGDLRFENVSFAYQADDGNHQPVLHNLSLVFTPGSSTALVGPSGSGKSTVLSLIERFYRPLDGQITLNGTDIARIPLQDWRRMIGYVPQNAPIMPGSMRDNITYGLTDSFTDDQIRDAAARADALNFIESLPRGLDTNLIEQGNNLSGGQRQRVAIARMFLRDPRILILDEATSALDGETESQVKASLDRLRAGRTNIVVAHRLSTVFDADLIVFLEGGRVSGLGTHAELVATHEFYARLVGRQNHAAAQPAAVLPVPLSA</sequence>
<feature type="transmembrane region" description="Helical" evidence="9">
    <location>
        <begin position="279"/>
        <end position="298"/>
    </location>
</feature>
<dbReference type="Gene3D" id="1.20.1560.10">
    <property type="entry name" value="ABC transporter type 1, transmembrane domain"/>
    <property type="match status" value="1"/>
</dbReference>
<dbReference type="AlphaFoldDB" id="A0A418T0A6"/>
<evidence type="ECO:0000259" key="11">
    <source>
        <dbReference type="PROSITE" id="PS50929"/>
    </source>
</evidence>
<keyword evidence="13" id="KW-1185">Reference proteome</keyword>
<dbReference type="GO" id="GO:0005886">
    <property type="term" value="C:plasma membrane"/>
    <property type="evidence" value="ECO:0007669"/>
    <property type="project" value="UniProtKB-SubCell"/>
</dbReference>
<dbReference type="Gene3D" id="3.40.50.300">
    <property type="entry name" value="P-loop containing nucleotide triphosphate hydrolases"/>
    <property type="match status" value="1"/>
</dbReference>
<feature type="domain" description="ABC transporter" evidence="10">
    <location>
        <begin position="345"/>
        <end position="584"/>
    </location>
</feature>
<dbReference type="PANTHER" id="PTHR43394">
    <property type="entry name" value="ATP-DEPENDENT PERMEASE MDL1, MITOCHONDRIAL"/>
    <property type="match status" value="1"/>
</dbReference>
<dbReference type="PROSITE" id="PS00211">
    <property type="entry name" value="ABC_TRANSPORTER_1"/>
    <property type="match status" value="1"/>
</dbReference>
<keyword evidence="2" id="KW-0813">Transport</keyword>
<accession>A0A418T0A6</accession>
<dbReference type="GO" id="GO:0005524">
    <property type="term" value="F:ATP binding"/>
    <property type="evidence" value="ECO:0007669"/>
    <property type="project" value="UniProtKB-KW"/>
</dbReference>
<gene>
    <name evidence="12" type="ORF">D3P04_08020</name>
</gene>
<keyword evidence="8 9" id="KW-0472">Membrane</keyword>
<reference evidence="13" key="1">
    <citation type="submission" date="2018-09" db="EMBL/GenBank/DDBJ databases">
        <title>Acidovorax cavernicola nov. sp. isolated from Gruta de las Maravillas (Aracena, Spain).</title>
        <authorList>
            <person name="Jurado V."/>
            <person name="Gutierrez-Patricio S."/>
            <person name="Gonzalez-Pimentel J.L."/>
            <person name="Miller A.Z."/>
            <person name="Laiz L."/>
            <person name="Saiz-Jimenez C."/>
        </authorList>
    </citation>
    <scope>NUCLEOTIDE SEQUENCE [LARGE SCALE GENOMIC DNA]</scope>
    <source>
        <strain evidence="13">1011MAR3C25</strain>
    </source>
</reference>
<dbReference type="InterPro" id="IPR003593">
    <property type="entry name" value="AAA+_ATPase"/>
</dbReference>
<feature type="transmembrane region" description="Helical" evidence="9">
    <location>
        <begin position="73"/>
        <end position="96"/>
    </location>
</feature>
<feature type="transmembrane region" description="Helical" evidence="9">
    <location>
        <begin position="30"/>
        <end position="53"/>
    </location>
</feature>
<evidence type="ECO:0000256" key="8">
    <source>
        <dbReference type="ARBA" id="ARBA00023136"/>
    </source>
</evidence>
<dbReference type="PROSITE" id="PS50893">
    <property type="entry name" value="ABC_TRANSPORTER_2"/>
    <property type="match status" value="1"/>
</dbReference>
<evidence type="ECO:0000256" key="5">
    <source>
        <dbReference type="ARBA" id="ARBA00022741"/>
    </source>
</evidence>
<protein>
    <submittedName>
        <fullName evidence="12">ABC transporter ATP-binding protein</fullName>
    </submittedName>
</protein>
<dbReference type="EMBL" id="QZCG01000004">
    <property type="protein sequence ID" value="RJE86642.1"/>
    <property type="molecule type" value="Genomic_DNA"/>
</dbReference>
<evidence type="ECO:0000259" key="10">
    <source>
        <dbReference type="PROSITE" id="PS50893"/>
    </source>
</evidence>
<proteinExistence type="predicted"/>
<keyword evidence="3" id="KW-1003">Cell membrane</keyword>
<dbReference type="PANTHER" id="PTHR43394:SF1">
    <property type="entry name" value="ATP-BINDING CASSETTE SUB-FAMILY B MEMBER 10, MITOCHONDRIAL"/>
    <property type="match status" value="1"/>
</dbReference>
<dbReference type="Proteomes" id="UP000284202">
    <property type="component" value="Unassembled WGS sequence"/>
</dbReference>
<dbReference type="Pfam" id="PF00005">
    <property type="entry name" value="ABC_tran"/>
    <property type="match status" value="1"/>
</dbReference>
<comment type="subcellular location">
    <subcellularLocation>
        <location evidence="1">Cell membrane</location>
        <topology evidence="1">Multi-pass membrane protein</topology>
    </subcellularLocation>
</comment>
<dbReference type="InterPro" id="IPR003439">
    <property type="entry name" value="ABC_transporter-like_ATP-bd"/>
</dbReference>
<dbReference type="SUPFAM" id="SSF52540">
    <property type="entry name" value="P-loop containing nucleoside triphosphate hydrolases"/>
    <property type="match status" value="1"/>
</dbReference>
<evidence type="ECO:0000256" key="4">
    <source>
        <dbReference type="ARBA" id="ARBA00022692"/>
    </source>
</evidence>
<evidence type="ECO:0000256" key="3">
    <source>
        <dbReference type="ARBA" id="ARBA00022475"/>
    </source>
</evidence>
<dbReference type="InterPro" id="IPR017871">
    <property type="entry name" value="ABC_transporter-like_CS"/>
</dbReference>
<comment type="caution">
    <text evidence="12">The sequence shown here is derived from an EMBL/GenBank/DDBJ whole genome shotgun (WGS) entry which is preliminary data.</text>
</comment>
<evidence type="ECO:0000313" key="12">
    <source>
        <dbReference type="EMBL" id="RJE86642.1"/>
    </source>
</evidence>
<evidence type="ECO:0000256" key="7">
    <source>
        <dbReference type="ARBA" id="ARBA00022989"/>
    </source>
</evidence>
<dbReference type="CDD" id="cd18551">
    <property type="entry name" value="ABC_6TM_LmrA_like"/>
    <property type="match status" value="1"/>
</dbReference>
<keyword evidence="6 12" id="KW-0067">ATP-binding</keyword>
<evidence type="ECO:0000256" key="9">
    <source>
        <dbReference type="SAM" id="Phobius"/>
    </source>
</evidence>
<dbReference type="GO" id="GO:0015421">
    <property type="term" value="F:ABC-type oligopeptide transporter activity"/>
    <property type="evidence" value="ECO:0007669"/>
    <property type="project" value="TreeGrafter"/>
</dbReference>
<dbReference type="GO" id="GO:0090374">
    <property type="term" value="P:oligopeptide export from mitochondrion"/>
    <property type="evidence" value="ECO:0007669"/>
    <property type="project" value="TreeGrafter"/>
</dbReference>
<evidence type="ECO:0000313" key="13">
    <source>
        <dbReference type="Proteomes" id="UP000284202"/>
    </source>
</evidence>
<dbReference type="PROSITE" id="PS50929">
    <property type="entry name" value="ABC_TM1F"/>
    <property type="match status" value="1"/>
</dbReference>
<dbReference type="OrthoDB" id="9806127at2"/>
<evidence type="ECO:0000256" key="1">
    <source>
        <dbReference type="ARBA" id="ARBA00004651"/>
    </source>
</evidence>
<feature type="transmembrane region" description="Helical" evidence="9">
    <location>
        <begin position="146"/>
        <end position="164"/>
    </location>
</feature>
<dbReference type="SMART" id="SM00382">
    <property type="entry name" value="AAA"/>
    <property type="match status" value="1"/>
</dbReference>
<keyword evidence="4 9" id="KW-0812">Transmembrane</keyword>
<feature type="transmembrane region" description="Helical" evidence="9">
    <location>
        <begin position="170"/>
        <end position="192"/>
    </location>
</feature>
<dbReference type="FunFam" id="3.40.50.300:FF:000221">
    <property type="entry name" value="Multidrug ABC transporter ATP-binding protein"/>
    <property type="match status" value="1"/>
</dbReference>
<dbReference type="SUPFAM" id="SSF90123">
    <property type="entry name" value="ABC transporter transmembrane region"/>
    <property type="match status" value="1"/>
</dbReference>
<dbReference type="GO" id="GO:0016887">
    <property type="term" value="F:ATP hydrolysis activity"/>
    <property type="evidence" value="ECO:0007669"/>
    <property type="project" value="InterPro"/>
</dbReference>
<dbReference type="InterPro" id="IPR039421">
    <property type="entry name" value="Type_1_exporter"/>
</dbReference>
<dbReference type="InterPro" id="IPR027417">
    <property type="entry name" value="P-loop_NTPase"/>
</dbReference>
<name>A0A418T0A6_9RHOB</name>
<evidence type="ECO:0000256" key="6">
    <source>
        <dbReference type="ARBA" id="ARBA00022840"/>
    </source>
</evidence>
<dbReference type="Pfam" id="PF00664">
    <property type="entry name" value="ABC_membrane"/>
    <property type="match status" value="1"/>
</dbReference>
<evidence type="ECO:0000256" key="2">
    <source>
        <dbReference type="ARBA" id="ARBA00022448"/>
    </source>
</evidence>
<dbReference type="InterPro" id="IPR036640">
    <property type="entry name" value="ABC1_TM_sf"/>
</dbReference>
<keyword evidence="7 9" id="KW-1133">Transmembrane helix</keyword>
<organism evidence="12 13">
    <name type="scientific">Paracoccus onubensis</name>
    <dbReference type="NCBI Taxonomy" id="1675788"/>
    <lineage>
        <taxon>Bacteria</taxon>
        <taxon>Pseudomonadati</taxon>
        <taxon>Pseudomonadota</taxon>
        <taxon>Alphaproteobacteria</taxon>
        <taxon>Rhodobacterales</taxon>
        <taxon>Paracoccaceae</taxon>
        <taxon>Paracoccus</taxon>
    </lineage>
</organism>
<dbReference type="InterPro" id="IPR011527">
    <property type="entry name" value="ABC1_TM_dom"/>
</dbReference>
<keyword evidence="5" id="KW-0547">Nucleotide-binding</keyword>